<organism evidence="1 2">
    <name type="scientific">Mytilus coruscus</name>
    <name type="common">Sea mussel</name>
    <dbReference type="NCBI Taxonomy" id="42192"/>
    <lineage>
        <taxon>Eukaryota</taxon>
        <taxon>Metazoa</taxon>
        <taxon>Spiralia</taxon>
        <taxon>Lophotrochozoa</taxon>
        <taxon>Mollusca</taxon>
        <taxon>Bivalvia</taxon>
        <taxon>Autobranchia</taxon>
        <taxon>Pteriomorphia</taxon>
        <taxon>Mytilida</taxon>
        <taxon>Mytiloidea</taxon>
        <taxon>Mytilidae</taxon>
        <taxon>Mytilinae</taxon>
        <taxon>Mytilus</taxon>
    </lineage>
</organism>
<name>A0A6J8B6X0_MYTCO</name>
<dbReference type="EMBL" id="CACVKT020002746">
    <property type="protein sequence ID" value="CAC5379688.1"/>
    <property type="molecule type" value="Genomic_DNA"/>
</dbReference>
<dbReference type="OrthoDB" id="6123510at2759"/>
<reference evidence="1 2" key="1">
    <citation type="submission" date="2020-06" db="EMBL/GenBank/DDBJ databases">
        <authorList>
            <person name="Li R."/>
            <person name="Bekaert M."/>
        </authorList>
    </citation>
    <scope>NUCLEOTIDE SEQUENCE [LARGE SCALE GENOMIC DNA]</scope>
    <source>
        <strain evidence="2">wild</strain>
    </source>
</reference>
<evidence type="ECO:0000313" key="2">
    <source>
        <dbReference type="Proteomes" id="UP000507470"/>
    </source>
</evidence>
<accession>A0A6J8B6X0</accession>
<dbReference type="AlphaFoldDB" id="A0A6J8B6X0"/>
<evidence type="ECO:0000313" key="1">
    <source>
        <dbReference type="EMBL" id="CAC5379688.1"/>
    </source>
</evidence>
<keyword evidence="2" id="KW-1185">Reference proteome</keyword>
<sequence>MTQAPLLNIYTLLIYFKEEQAAKEVILIQYQTGGYDQQREEKTCNLINTYKTDSKIVFRMVNNQQRSTDSVPRGYRETLLLPESHRNVDYSDIIKKNEDITRLIQRAAVLPLVPPHLVEDVWFTTLEDIGEADNIPATPSFTDYVTEFWVEG</sequence>
<protein>
    <submittedName>
        <fullName evidence="1">Uncharacterized protein</fullName>
    </submittedName>
</protein>
<gene>
    <name evidence="1" type="ORF">MCOR_15726</name>
</gene>
<proteinExistence type="predicted"/>
<dbReference type="Proteomes" id="UP000507470">
    <property type="component" value="Unassembled WGS sequence"/>
</dbReference>